<dbReference type="HOGENOM" id="CLU_037707_3_0_5"/>
<dbReference type="AlphaFoldDB" id="A6WZ04"/>
<reference evidence="1 2" key="1">
    <citation type="journal article" date="2011" name="J. Bacteriol.">
        <title>Genome of Ochrobactrum anthropi ATCC 49188 T, a versatile opportunistic pathogen and symbiont of several eukaryotic hosts.</title>
        <authorList>
            <person name="Chain P.S."/>
            <person name="Lang D.M."/>
            <person name="Comerci D.J."/>
            <person name="Malfatti S.A."/>
            <person name="Vergez L.M."/>
            <person name="Shin M."/>
            <person name="Ugalde R.A."/>
            <person name="Garcia E."/>
            <person name="Tolmasky M.E."/>
        </authorList>
    </citation>
    <scope>NUCLEOTIDE SEQUENCE [LARGE SCALE GENOMIC DNA]</scope>
    <source>
        <strain evidence="2">ATCC 49188 / DSM 6882 / CCUG 24695 / JCM 21032 / LMG 3331 / NBRC 15819 / NCTC 12168 / Alc 37</strain>
    </source>
</reference>
<dbReference type="PANTHER" id="PTHR35861">
    <property type="match status" value="1"/>
</dbReference>
<accession>A6WZ04</accession>
<dbReference type="KEGG" id="oan:Oant_1491"/>
<dbReference type="eggNOG" id="COG3497">
    <property type="taxonomic scope" value="Bacteria"/>
</dbReference>
<protein>
    <recommendedName>
        <fullName evidence="3">Phage tail protein</fullName>
    </recommendedName>
</protein>
<dbReference type="PANTHER" id="PTHR35861:SF1">
    <property type="entry name" value="PHAGE TAIL SHEATH PROTEIN"/>
    <property type="match status" value="1"/>
</dbReference>
<name>A6WZ04_BRUA4</name>
<dbReference type="EMBL" id="CP000758">
    <property type="protein sequence ID" value="ABS14208.1"/>
    <property type="molecule type" value="Genomic_DNA"/>
</dbReference>
<proteinExistence type="predicted"/>
<keyword evidence="2" id="KW-1185">Reference proteome</keyword>
<sequence length="501" mass="52866">MADPVFGISITRVDNEARPAVASDMSIVGIVGTAPLANATLFPLNTPVFMYSDDAAKLLALGASGTIADALTGINDQLGEFSVSAKVVVIRVDEGVDVNATMLNLIGSEAEKSGLFALLEAGPVTGFIPRLITVPGYTSQQRSGLGSLTLGIQGENLTEAPIIVFTGGGDSTDKVMPTAHAVLGTGADAGKVTSLVIDSAGQNLSGTLTVTFSGGGTEADKVMPTASAAIETLANPVCAALPSILNRILAHGVVDGPASTLQAFNDWRETLNSERLIPVETAVKVGVDGVVRPGAPRVVGIAVRRDHEKNGRPFHSWANQPMQGIVGPNRPINFSLTDGATEGQSILAANGGIIVRGEMGVESAIASGGFVYIGTDNAGQDELWRFYNVTRGRDYIHLLFLRTLRYYLGKFNLNGQTIQAVLNTMNFALRDLKAQGDILDYKVGFTRDQNSPEELRLGRFKIDFAAEEAPVLRYLGLRSSRYRAALDALLNDLLAQIDVAA</sequence>
<evidence type="ECO:0000313" key="2">
    <source>
        <dbReference type="Proteomes" id="UP000002301"/>
    </source>
</evidence>
<gene>
    <name evidence="1" type="ordered locus">Oant_1491</name>
</gene>
<organism evidence="1 2">
    <name type="scientific">Brucella anthropi (strain ATCC 49188 / DSM 6882 / CCUG 24695 / JCM 21032 / LMG 3331 / NBRC 15819 / NCTC 12168 / Alc 37)</name>
    <name type="common">Ochrobactrum anthropi</name>
    <dbReference type="NCBI Taxonomy" id="439375"/>
    <lineage>
        <taxon>Bacteria</taxon>
        <taxon>Pseudomonadati</taxon>
        <taxon>Pseudomonadota</taxon>
        <taxon>Alphaproteobacteria</taxon>
        <taxon>Hyphomicrobiales</taxon>
        <taxon>Brucellaceae</taxon>
        <taxon>Brucella/Ochrobactrum group</taxon>
        <taxon>Brucella</taxon>
    </lineage>
</organism>
<evidence type="ECO:0008006" key="3">
    <source>
        <dbReference type="Google" id="ProtNLM"/>
    </source>
</evidence>
<evidence type="ECO:0000313" key="1">
    <source>
        <dbReference type="EMBL" id="ABS14208.1"/>
    </source>
</evidence>
<dbReference type="RefSeq" id="WP_012091546.1">
    <property type="nucleotide sequence ID" value="NC_009667.1"/>
</dbReference>
<dbReference type="PATRIC" id="fig|439375.7.peg.1561"/>
<dbReference type="Proteomes" id="UP000002301">
    <property type="component" value="Chromosome 1"/>
</dbReference>
<dbReference type="STRING" id="439375.Oant_1491"/>
<dbReference type="InterPro" id="IPR052042">
    <property type="entry name" value="Tail_sheath_structural"/>
</dbReference>